<gene>
    <name evidence="1" type="ORF">BC008_22670</name>
</gene>
<evidence type="ECO:0000313" key="1">
    <source>
        <dbReference type="EMBL" id="KST65783.1"/>
    </source>
</evidence>
<reference evidence="1 2" key="1">
    <citation type="journal article" date="2015" name="Genome Announc.">
        <title>Draft Genome of the Euendolithic (true boring) Cyanobacterium Mastigocoleus testarum strain BC008.</title>
        <authorList>
            <person name="Guida B.S."/>
            <person name="Garcia-Pichel F."/>
        </authorList>
    </citation>
    <scope>NUCLEOTIDE SEQUENCE [LARGE SCALE GENOMIC DNA]</scope>
    <source>
        <strain evidence="1 2">BC008</strain>
    </source>
</reference>
<sequence length="184" mass="20601">MSTLPDVKSNSGTKKILVNLMLRVPIEIELDLSQSLSTEYLQFFPQEVKSQIDNCEEITIAKGLNLSNSLEDVLIDSSQIKEIVNKAIEDNQVLPSFPLSESETTEKDSKDKSLHNQDIEHSLEKEINLTHNSNIRLNKPSITGLVDLFNDGMVFTINALGTILFLGKIANYSWESETYGATRN</sequence>
<dbReference type="AlphaFoldDB" id="A0A0V7ZN03"/>
<accession>A0A0V7ZN03</accession>
<organism evidence="1 2">
    <name type="scientific">Mastigocoleus testarum BC008</name>
    <dbReference type="NCBI Taxonomy" id="371196"/>
    <lineage>
        <taxon>Bacteria</taxon>
        <taxon>Bacillati</taxon>
        <taxon>Cyanobacteriota</taxon>
        <taxon>Cyanophyceae</taxon>
        <taxon>Nostocales</taxon>
        <taxon>Hapalosiphonaceae</taxon>
        <taxon>Mastigocoleus</taxon>
    </lineage>
</organism>
<dbReference type="EMBL" id="LMTZ01000104">
    <property type="protein sequence ID" value="KST65783.1"/>
    <property type="molecule type" value="Genomic_DNA"/>
</dbReference>
<name>A0A0V7ZN03_9CYAN</name>
<protein>
    <submittedName>
        <fullName evidence="1">Uncharacterized protein</fullName>
    </submittedName>
</protein>
<dbReference type="RefSeq" id="WP_058183966.1">
    <property type="nucleotide sequence ID" value="NZ_LMTZ01000104.1"/>
</dbReference>
<dbReference type="Proteomes" id="UP000053372">
    <property type="component" value="Unassembled WGS sequence"/>
</dbReference>
<comment type="caution">
    <text evidence="1">The sequence shown here is derived from an EMBL/GenBank/DDBJ whole genome shotgun (WGS) entry which is preliminary data.</text>
</comment>
<proteinExistence type="predicted"/>
<keyword evidence="2" id="KW-1185">Reference proteome</keyword>
<dbReference type="OrthoDB" id="516606at2"/>
<evidence type="ECO:0000313" key="2">
    <source>
        <dbReference type="Proteomes" id="UP000053372"/>
    </source>
</evidence>